<dbReference type="PANTHER" id="PTHR43283:SF7">
    <property type="entry name" value="BETA-LACTAMASE-RELATED DOMAIN-CONTAINING PROTEIN"/>
    <property type="match status" value="1"/>
</dbReference>
<evidence type="ECO:0000313" key="3">
    <source>
        <dbReference type="EMBL" id="PSW24442.1"/>
    </source>
</evidence>
<protein>
    <submittedName>
        <fullName evidence="3">6-aminohexanoate hydrolase</fullName>
    </submittedName>
</protein>
<dbReference type="InterPro" id="IPR001466">
    <property type="entry name" value="Beta-lactam-related"/>
</dbReference>
<dbReference type="InterPro" id="IPR050789">
    <property type="entry name" value="Diverse_Enzym_Activities"/>
</dbReference>
<keyword evidence="1" id="KW-0732">Signal</keyword>
<proteinExistence type="predicted"/>
<dbReference type="InterPro" id="IPR012338">
    <property type="entry name" value="Beta-lactam/transpept-like"/>
</dbReference>
<reference evidence="3 4" key="1">
    <citation type="submission" date="2018-01" db="EMBL/GenBank/DDBJ databases">
        <title>Whole genome sequencing of Histamine producing bacteria.</title>
        <authorList>
            <person name="Butler K."/>
        </authorList>
    </citation>
    <scope>NUCLEOTIDE SEQUENCE [LARGE SCALE GENOMIC DNA]</scope>
    <source>
        <strain evidence="3 4">DSM 24669</strain>
    </source>
</reference>
<dbReference type="Pfam" id="PF00144">
    <property type="entry name" value="Beta-lactamase"/>
    <property type="match status" value="1"/>
</dbReference>
<feature type="domain" description="Beta-lactamase-related" evidence="2">
    <location>
        <begin position="101"/>
        <end position="400"/>
    </location>
</feature>
<keyword evidence="4" id="KW-1185">Reference proteome</keyword>
<feature type="chain" id="PRO_5030009118" evidence="1">
    <location>
        <begin position="22"/>
        <end position="418"/>
    </location>
</feature>
<evidence type="ECO:0000256" key="1">
    <source>
        <dbReference type="SAM" id="SignalP"/>
    </source>
</evidence>
<organism evidence="3 4">
    <name type="scientific">Photobacterium swingsii</name>
    <dbReference type="NCBI Taxonomy" id="680026"/>
    <lineage>
        <taxon>Bacteria</taxon>
        <taxon>Pseudomonadati</taxon>
        <taxon>Pseudomonadota</taxon>
        <taxon>Gammaproteobacteria</taxon>
        <taxon>Vibrionales</taxon>
        <taxon>Vibrionaceae</taxon>
        <taxon>Photobacterium</taxon>
    </lineage>
</organism>
<comment type="caution">
    <text evidence="3">The sequence shown here is derived from an EMBL/GenBank/DDBJ whole genome shotgun (WGS) entry which is preliminary data.</text>
</comment>
<dbReference type="RefSeq" id="WP_048898983.1">
    <property type="nucleotide sequence ID" value="NZ_AP024853.1"/>
</dbReference>
<dbReference type="Proteomes" id="UP000240481">
    <property type="component" value="Unassembled WGS sequence"/>
</dbReference>
<dbReference type="STRING" id="680026.AB733_11985"/>
<gene>
    <name evidence="3" type="ORF">C9I94_10400</name>
</gene>
<feature type="signal peptide" evidence="1">
    <location>
        <begin position="1"/>
        <end position="21"/>
    </location>
</feature>
<evidence type="ECO:0000313" key="4">
    <source>
        <dbReference type="Proteomes" id="UP000240481"/>
    </source>
</evidence>
<dbReference type="AlphaFoldDB" id="A0A0J8VCX6"/>
<dbReference type="EMBL" id="PYLZ01000005">
    <property type="protein sequence ID" value="PSW24442.1"/>
    <property type="molecule type" value="Genomic_DNA"/>
</dbReference>
<sequence>MKKTFLSLTLATLMVSSLANAVPSEGKVRADMGITESNLLAADQNRYTYKNMQEFMKTKNIDAGAMAPIILESAKAQLGSVEFTHNGKKMDLQTMLKEHRADAFIVLKDGKVAHEQYFDGQTERTKHQMMSVTKSFTGILAATLIAEGKLDRDALVGTIVPELKGSAYADATVGQVMDMTNNVKYSEAYENPNAEVFQHMKTFGFAPMEDGYNGPKTIHEFLKTLEKVGDRPHGEEFHYISANTDVVAWILEKVEGKSFNQIMSERIWSKIGAERDAFVIVDEEGTSLASGGLNATARDLAKFGQLLADQGKNLHGEQILPASAIASTQAGGSPVKFEKGGYSYDGATLEGWSYRNQFWHTNNENQAYTALGIFGQWIYVDPTENVVVIRQASMPTSIDDAKDAEMISAINAIINKLK</sequence>
<accession>A0A0J8VCX6</accession>
<keyword evidence="3" id="KW-0378">Hydrolase</keyword>
<evidence type="ECO:0000259" key="2">
    <source>
        <dbReference type="Pfam" id="PF00144"/>
    </source>
</evidence>
<dbReference type="GO" id="GO:0016787">
    <property type="term" value="F:hydrolase activity"/>
    <property type="evidence" value="ECO:0007669"/>
    <property type="project" value="UniProtKB-KW"/>
</dbReference>
<name>A0A0J8VCX6_9GAMM</name>
<dbReference type="OrthoDB" id="9814204at2"/>
<dbReference type="SUPFAM" id="SSF56601">
    <property type="entry name" value="beta-lactamase/transpeptidase-like"/>
    <property type="match status" value="1"/>
</dbReference>
<dbReference type="Gene3D" id="3.40.710.10">
    <property type="entry name" value="DD-peptidase/beta-lactamase superfamily"/>
    <property type="match status" value="1"/>
</dbReference>
<dbReference type="PANTHER" id="PTHR43283">
    <property type="entry name" value="BETA-LACTAMASE-RELATED"/>
    <property type="match status" value="1"/>
</dbReference>